<reference evidence="1 2" key="1">
    <citation type="journal article" date="2015" name="Genome Biol.">
        <title>Comparative genomics of Steinernema reveals deeply conserved gene regulatory networks.</title>
        <authorList>
            <person name="Dillman A.R."/>
            <person name="Macchietto M."/>
            <person name="Porter C.F."/>
            <person name="Rogers A."/>
            <person name="Williams B."/>
            <person name="Antoshechkin I."/>
            <person name="Lee M.M."/>
            <person name="Goodwin Z."/>
            <person name="Lu X."/>
            <person name="Lewis E.E."/>
            <person name="Goodrich-Blair H."/>
            <person name="Stock S.P."/>
            <person name="Adams B.J."/>
            <person name="Sternberg P.W."/>
            <person name="Mortazavi A."/>
        </authorList>
    </citation>
    <scope>NUCLEOTIDE SEQUENCE [LARGE SCALE GENOMIC DNA]</scope>
    <source>
        <strain evidence="1 2">ALL</strain>
    </source>
</reference>
<protein>
    <submittedName>
        <fullName evidence="1">Uncharacterized protein</fullName>
    </submittedName>
</protein>
<evidence type="ECO:0000313" key="1">
    <source>
        <dbReference type="EMBL" id="TKR88545.1"/>
    </source>
</evidence>
<reference evidence="1 2" key="2">
    <citation type="journal article" date="2019" name="G3 (Bethesda)">
        <title>Hybrid Assembly of the Genome of the Entomopathogenic Nematode Steinernema carpocapsae Identifies the X-Chromosome.</title>
        <authorList>
            <person name="Serra L."/>
            <person name="Macchietto M."/>
            <person name="Macias-Munoz A."/>
            <person name="McGill C.J."/>
            <person name="Rodriguez I.M."/>
            <person name="Rodriguez B."/>
            <person name="Murad R."/>
            <person name="Mortazavi A."/>
        </authorList>
    </citation>
    <scope>NUCLEOTIDE SEQUENCE [LARGE SCALE GENOMIC DNA]</scope>
    <source>
        <strain evidence="1 2">ALL</strain>
    </source>
</reference>
<dbReference type="AlphaFoldDB" id="A0A4V6A4W7"/>
<sequence>MLQLLFSTTQFSMGKHFPVILTYLSIFSQRLTTTDCSTSRISRILPTILAITLRTGFRWCLVRTAFA</sequence>
<keyword evidence="2" id="KW-1185">Reference proteome</keyword>
<proteinExistence type="predicted"/>
<accession>A0A4V6A4W7</accession>
<gene>
    <name evidence="1" type="ORF">L596_012770</name>
</gene>
<name>A0A4V6A4W7_STECR</name>
<dbReference type="EMBL" id="AZBU02000003">
    <property type="protein sequence ID" value="TKR88545.1"/>
    <property type="molecule type" value="Genomic_DNA"/>
</dbReference>
<comment type="caution">
    <text evidence="1">The sequence shown here is derived from an EMBL/GenBank/DDBJ whole genome shotgun (WGS) entry which is preliminary data.</text>
</comment>
<evidence type="ECO:0000313" key="2">
    <source>
        <dbReference type="Proteomes" id="UP000298663"/>
    </source>
</evidence>
<dbReference type="Proteomes" id="UP000298663">
    <property type="component" value="Unassembled WGS sequence"/>
</dbReference>
<organism evidence="1 2">
    <name type="scientific">Steinernema carpocapsae</name>
    <name type="common">Entomopathogenic nematode</name>
    <dbReference type="NCBI Taxonomy" id="34508"/>
    <lineage>
        <taxon>Eukaryota</taxon>
        <taxon>Metazoa</taxon>
        <taxon>Ecdysozoa</taxon>
        <taxon>Nematoda</taxon>
        <taxon>Chromadorea</taxon>
        <taxon>Rhabditida</taxon>
        <taxon>Tylenchina</taxon>
        <taxon>Panagrolaimomorpha</taxon>
        <taxon>Strongyloidoidea</taxon>
        <taxon>Steinernematidae</taxon>
        <taxon>Steinernema</taxon>
    </lineage>
</organism>